<comment type="caution">
    <text evidence="1">The sequence shown here is derived from an EMBL/GenBank/DDBJ whole genome shotgun (WGS) entry which is preliminary data.</text>
</comment>
<protein>
    <submittedName>
        <fullName evidence="1">Uncharacterized protein</fullName>
    </submittedName>
</protein>
<proteinExistence type="predicted"/>
<evidence type="ECO:0000313" key="1">
    <source>
        <dbReference type="EMBL" id="KGO64064.1"/>
    </source>
</evidence>
<keyword evidence="2" id="KW-1185">Reference proteome</keyword>
<dbReference type="HOGENOM" id="CLU_3242334_0_0_1"/>
<accession>A0A0A2K8A8</accession>
<evidence type="ECO:0000313" key="2">
    <source>
        <dbReference type="Proteomes" id="UP000030104"/>
    </source>
</evidence>
<dbReference type="EMBL" id="JQGA01001609">
    <property type="protein sequence ID" value="KGO64064.1"/>
    <property type="molecule type" value="Genomic_DNA"/>
</dbReference>
<organism evidence="1 2">
    <name type="scientific">Penicillium italicum</name>
    <name type="common">Blue mold</name>
    <dbReference type="NCBI Taxonomy" id="40296"/>
    <lineage>
        <taxon>Eukaryota</taxon>
        <taxon>Fungi</taxon>
        <taxon>Dikarya</taxon>
        <taxon>Ascomycota</taxon>
        <taxon>Pezizomycotina</taxon>
        <taxon>Eurotiomycetes</taxon>
        <taxon>Eurotiomycetidae</taxon>
        <taxon>Eurotiales</taxon>
        <taxon>Aspergillaceae</taxon>
        <taxon>Penicillium</taxon>
    </lineage>
</organism>
<dbReference type="Proteomes" id="UP000030104">
    <property type="component" value="Unassembled WGS sequence"/>
</dbReference>
<dbReference type="AlphaFoldDB" id="A0A0A2K8A8"/>
<name>A0A0A2K8A8_PENIT</name>
<reference evidence="1 2" key="1">
    <citation type="journal article" date="2015" name="Mol. Plant Microbe Interact.">
        <title>Genome, transcriptome, and functional analyses of Penicillium expansum provide new insights into secondary metabolism and pathogenicity.</title>
        <authorList>
            <person name="Ballester A.R."/>
            <person name="Marcet-Houben M."/>
            <person name="Levin E."/>
            <person name="Sela N."/>
            <person name="Selma-Lazaro C."/>
            <person name="Carmona L."/>
            <person name="Wisniewski M."/>
            <person name="Droby S."/>
            <person name="Gonzalez-Candelas L."/>
            <person name="Gabaldon T."/>
        </authorList>
    </citation>
    <scope>NUCLEOTIDE SEQUENCE [LARGE SCALE GENOMIC DNA]</scope>
    <source>
        <strain evidence="1 2">PHI-1</strain>
    </source>
</reference>
<gene>
    <name evidence="1" type="ORF">PITC_054970</name>
</gene>
<sequence>MHQHRLLTALEISRCASRDLFHLLYVDITLQRTYNVHTHHITN</sequence>